<evidence type="ECO:0000313" key="2">
    <source>
        <dbReference type="Proteomes" id="UP001147700"/>
    </source>
</evidence>
<organism evidence="1 2">
    <name type="scientific">Solirubrobacter deserti</name>
    <dbReference type="NCBI Taxonomy" id="2282478"/>
    <lineage>
        <taxon>Bacteria</taxon>
        <taxon>Bacillati</taxon>
        <taxon>Actinomycetota</taxon>
        <taxon>Thermoleophilia</taxon>
        <taxon>Solirubrobacterales</taxon>
        <taxon>Solirubrobacteraceae</taxon>
        <taxon>Solirubrobacter</taxon>
    </lineage>
</organism>
<dbReference type="EMBL" id="JAPCID010000011">
    <property type="protein sequence ID" value="MDA0137753.1"/>
    <property type="molecule type" value="Genomic_DNA"/>
</dbReference>
<gene>
    <name evidence="1" type="ORF">OJ962_09605</name>
</gene>
<sequence>MDAPQPTPDPTPPPSDAEHLAELTKMSVDSSRTFLEFHSGARWLRRDRD</sequence>
<name>A0ABT4RGU2_9ACTN</name>
<protein>
    <submittedName>
        <fullName evidence="1">Uncharacterized protein</fullName>
    </submittedName>
</protein>
<dbReference type="Proteomes" id="UP001147700">
    <property type="component" value="Unassembled WGS sequence"/>
</dbReference>
<accession>A0ABT4RGU2</accession>
<comment type="caution">
    <text evidence="1">The sequence shown here is derived from an EMBL/GenBank/DDBJ whole genome shotgun (WGS) entry which is preliminary data.</text>
</comment>
<reference evidence="1" key="1">
    <citation type="submission" date="2022-10" db="EMBL/GenBank/DDBJ databases">
        <title>The WGS of Solirubrobacter sp. CPCC 204708.</title>
        <authorList>
            <person name="Jiang Z."/>
        </authorList>
    </citation>
    <scope>NUCLEOTIDE SEQUENCE</scope>
    <source>
        <strain evidence="1">CPCC 204708</strain>
    </source>
</reference>
<dbReference type="RefSeq" id="WP_202952979.1">
    <property type="nucleotide sequence ID" value="NZ_JAPCID010000011.1"/>
</dbReference>
<keyword evidence="2" id="KW-1185">Reference proteome</keyword>
<proteinExistence type="predicted"/>
<evidence type="ECO:0000313" key="1">
    <source>
        <dbReference type="EMBL" id="MDA0137753.1"/>
    </source>
</evidence>